<evidence type="ECO:0000259" key="7">
    <source>
        <dbReference type="Pfam" id="PF02687"/>
    </source>
</evidence>
<dbReference type="PANTHER" id="PTHR30572:SF18">
    <property type="entry name" value="ABC-TYPE MACROLIDE FAMILY EXPORT SYSTEM PERMEASE COMPONENT 2"/>
    <property type="match status" value="1"/>
</dbReference>
<evidence type="ECO:0000256" key="2">
    <source>
        <dbReference type="ARBA" id="ARBA00022475"/>
    </source>
</evidence>
<dbReference type="EMBL" id="FNZR01000004">
    <property type="protein sequence ID" value="SEL26525.1"/>
    <property type="molecule type" value="Genomic_DNA"/>
</dbReference>
<organism evidence="9 10">
    <name type="scientific">Parapedobacter koreensis</name>
    <dbReference type="NCBI Taxonomy" id="332977"/>
    <lineage>
        <taxon>Bacteria</taxon>
        <taxon>Pseudomonadati</taxon>
        <taxon>Bacteroidota</taxon>
        <taxon>Sphingobacteriia</taxon>
        <taxon>Sphingobacteriales</taxon>
        <taxon>Sphingobacteriaceae</taxon>
        <taxon>Parapedobacter</taxon>
    </lineage>
</organism>
<feature type="domain" description="MacB-like periplasmic core" evidence="8">
    <location>
        <begin position="437"/>
        <end position="604"/>
    </location>
</feature>
<feature type="domain" description="ABC3 transporter permease C-terminal" evidence="7">
    <location>
        <begin position="682"/>
        <end position="790"/>
    </location>
</feature>
<keyword evidence="2" id="KW-1003">Cell membrane</keyword>
<dbReference type="InterPro" id="IPR003838">
    <property type="entry name" value="ABC3_permease_C"/>
</dbReference>
<feature type="transmembrane region" description="Helical" evidence="6">
    <location>
        <begin position="423"/>
        <end position="446"/>
    </location>
</feature>
<name>A0A1H7NU63_9SPHI</name>
<accession>A0A1H7NU63</accession>
<comment type="subcellular location">
    <subcellularLocation>
        <location evidence="1">Cell membrane</location>
        <topology evidence="1">Multi-pass membrane protein</topology>
    </subcellularLocation>
</comment>
<evidence type="ECO:0000256" key="4">
    <source>
        <dbReference type="ARBA" id="ARBA00022989"/>
    </source>
</evidence>
<sequence>MLRNYLKIAWRNLKKNKLYSLINMTGLATGMAVCIVIMLFVSYERSFDGFHTKNIYRLNEVQKFEGMVAPQNVALSMFPMGPTLQQEFPEVINFTRVRPNGKLPLQFGEKRVTLAHSAWADSTFFELFDFQLVSGDRTTALHEPNSLVLTERSAQLLFGADDALGKTIAHYGQDTLLLTVTGILENMPANSHLQFDGLISFNTFADPRLMGNWGGNWLTTYLELAAGTDIAALEKKFPAYLQAHMNEEQAKAYELFLQPLQDVHARSADITHDYLNHAKFDGNYTSIFSFIAIIVLVIAAINFVNLSSAKAASRAKEIGVRKAAGAKRPQLYLQFIGESVLLSFLALLLSLAFVALLLPYVNQLSQRQIGMPLWSRPGFLLLVAAGTVVVGILSGLYPAAYLSSFQPTKVLKGSPETGRKKFGFRNVLVVVQFSSAIFLIIATLFATQQLRYMQRSDPGFTREQIVTVPLDDKSYPKYEALKQQLLSNALITQVTASQQRLGNNLHQTGVRFHGEGPVRELASSQIIVDPDFLNVYQIQLIAGRDFHQDYASDNGKAFIINETLAKELLKDYPGKPVESLLGRHFGFGGVDSTAQIVGIAKDFNFNSLHHKIETLCLFNQRDWGFSELSVKINGARASDAIAHIQSTWNKLVPERDFEYQFLDDHFAELYRSDSTVSEIVGILTALSIFISCLGLFGLASFTAEQRVKEIGIRKVLGASVGSIVRLLSTGFVKLVLVAILIAVPLAWWAVSTWLQNFAYRIDIAWWIFAGAGLLAIIIALLTVSGQAIRAALANPVDSLRDE</sequence>
<dbReference type="PANTHER" id="PTHR30572">
    <property type="entry name" value="MEMBRANE COMPONENT OF TRANSPORTER-RELATED"/>
    <property type="match status" value="1"/>
</dbReference>
<keyword evidence="3 6" id="KW-0812">Transmembrane</keyword>
<feature type="domain" description="MacB-like periplasmic core" evidence="8">
    <location>
        <begin position="20"/>
        <end position="237"/>
    </location>
</feature>
<dbReference type="OrthoDB" id="1451596at2"/>
<feature type="transmembrane region" description="Helical" evidence="6">
    <location>
        <begin position="679"/>
        <end position="703"/>
    </location>
</feature>
<dbReference type="GO" id="GO:0022857">
    <property type="term" value="F:transmembrane transporter activity"/>
    <property type="evidence" value="ECO:0007669"/>
    <property type="project" value="TreeGrafter"/>
</dbReference>
<evidence type="ECO:0000313" key="9">
    <source>
        <dbReference type="EMBL" id="SEL26525.1"/>
    </source>
</evidence>
<feature type="transmembrane region" description="Helical" evidence="6">
    <location>
        <begin position="763"/>
        <end position="783"/>
    </location>
</feature>
<dbReference type="STRING" id="332977.SAMN05421740_10491"/>
<feature type="transmembrane region" description="Helical" evidence="6">
    <location>
        <begin position="287"/>
        <end position="306"/>
    </location>
</feature>
<dbReference type="Proteomes" id="UP000198916">
    <property type="component" value="Unassembled WGS sequence"/>
</dbReference>
<evidence type="ECO:0000256" key="6">
    <source>
        <dbReference type="SAM" id="Phobius"/>
    </source>
</evidence>
<gene>
    <name evidence="9" type="ORF">SAMN05421740_10491</name>
</gene>
<dbReference type="GO" id="GO:0005886">
    <property type="term" value="C:plasma membrane"/>
    <property type="evidence" value="ECO:0007669"/>
    <property type="project" value="UniProtKB-SubCell"/>
</dbReference>
<evidence type="ECO:0000256" key="1">
    <source>
        <dbReference type="ARBA" id="ARBA00004651"/>
    </source>
</evidence>
<feature type="domain" description="ABC3 transporter permease C-terminal" evidence="7">
    <location>
        <begin position="290"/>
        <end position="407"/>
    </location>
</feature>
<feature type="transmembrane region" description="Helical" evidence="6">
    <location>
        <begin position="331"/>
        <end position="358"/>
    </location>
</feature>
<evidence type="ECO:0000256" key="5">
    <source>
        <dbReference type="ARBA" id="ARBA00023136"/>
    </source>
</evidence>
<keyword evidence="10" id="KW-1185">Reference proteome</keyword>
<dbReference type="AlphaFoldDB" id="A0A1H7NU63"/>
<reference evidence="10" key="1">
    <citation type="submission" date="2016-10" db="EMBL/GenBank/DDBJ databases">
        <authorList>
            <person name="Varghese N."/>
            <person name="Submissions S."/>
        </authorList>
    </citation>
    <scope>NUCLEOTIDE SEQUENCE [LARGE SCALE GENOMIC DNA]</scope>
    <source>
        <strain evidence="10">Jip14</strain>
    </source>
</reference>
<dbReference type="InterPro" id="IPR050250">
    <property type="entry name" value="Macrolide_Exporter_MacB"/>
</dbReference>
<keyword evidence="4 6" id="KW-1133">Transmembrane helix</keyword>
<proteinExistence type="predicted"/>
<dbReference type="InterPro" id="IPR025857">
    <property type="entry name" value="MacB_PCD"/>
</dbReference>
<dbReference type="RefSeq" id="WP_090605602.1">
    <property type="nucleotide sequence ID" value="NZ_FNZR01000004.1"/>
</dbReference>
<feature type="transmembrane region" description="Helical" evidence="6">
    <location>
        <begin position="21"/>
        <end position="43"/>
    </location>
</feature>
<feature type="transmembrane region" description="Helical" evidence="6">
    <location>
        <begin position="378"/>
        <end position="402"/>
    </location>
</feature>
<dbReference type="Pfam" id="PF02687">
    <property type="entry name" value="FtsX"/>
    <property type="match status" value="2"/>
</dbReference>
<protein>
    <submittedName>
        <fullName evidence="9">Putative ABC transport system permease protein</fullName>
    </submittedName>
</protein>
<evidence type="ECO:0000256" key="3">
    <source>
        <dbReference type="ARBA" id="ARBA00022692"/>
    </source>
</evidence>
<keyword evidence="5 6" id="KW-0472">Membrane</keyword>
<dbReference type="Pfam" id="PF12704">
    <property type="entry name" value="MacB_PCD"/>
    <property type="match status" value="2"/>
</dbReference>
<feature type="transmembrane region" description="Helical" evidence="6">
    <location>
        <begin position="715"/>
        <end position="743"/>
    </location>
</feature>
<evidence type="ECO:0000313" key="10">
    <source>
        <dbReference type="Proteomes" id="UP000198916"/>
    </source>
</evidence>
<evidence type="ECO:0000259" key="8">
    <source>
        <dbReference type="Pfam" id="PF12704"/>
    </source>
</evidence>